<feature type="domain" description="HTH lysR-type" evidence="5">
    <location>
        <begin position="13"/>
        <end position="62"/>
    </location>
</feature>
<keyword evidence="7" id="KW-1185">Reference proteome</keyword>
<sequence>MFSSEHLKGLTPFLATADAGSFTKAAERLHLSSSAVSKSVARLEERLGVLLFERSTRRLKLSEAGRAYYATCKRVLQELMEAEDVLGEHATALAGKVRIGVPAAYGRLRVMPALTDLCEKYPRLQPSIAFSDRFVDLFEERIDIAVRIGAPSHWPAALGQMHLGDEQLILCAAPAYLARRGTPASITDLDQHDCIAYGRGDGSPMPWLFPGDNGGQVEYRLASPRMTVGDAEARTAAVLAGLGVAQLATWLVQEHLATGAIVAVLPALATPGLPLYLTWPLARQLTPKTGTLLQELRQRLTIS</sequence>
<dbReference type="PANTHER" id="PTHR30537:SF5">
    <property type="entry name" value="HTH-TYPE TRANSCRIPTIONAL ACTIVATOR TTDR-RELATED"/>
    <property type="match status" value="1"/>
</dbReference>
<dbReference type="InterPro" id="IPR036390">
    <property type="entry name" value="WH_DNA-bd_sf"/>
</dbReference>
<dbReference type="RefSeq" id="WP_096234236.1">
    <property type="nucleotide sequence ID" value="NZ_CP023422.1"/>
</dbReference>
<reference evidence="6 7" key="1">
    <citation type="submission" date="2017-09" db="EMBL/GenBank/DDBJ databases">
        <title>Complete genome sequence of Janthinobacterium svalbardensis PAMC 27463.</title>
        <authorList>
            <person name="Cho Y.-J."/>
            <person name="Cho A."/>
            <person name="Kim O.-S."/>
            <person name="Lee J.-I."/>
        </authorList>
    </citation>
    <scope>NUCLEOTIDE SEQUENCE [LARGE SCALE GENOMIC DNA]</scope>
    <source>
        <strain evidence="6 7">PAMC 27463</strain>
    </source>
</reference>
<dbReference type="Pfam" id="PF00126">
    <property type="entry name" value="HTH_1"/>
    <property type="match status" value="1"/>
</dbReference>
<evidence type="ECO:0000256" key="4">
    <source>
        <dbReference type="ARBA" id="ARBA00023163"/>
    </source>
</evidence>
<dbReference type="FunFam" id="1.10.10.10:FF:000001">
    <property type="entry name" value="LysR family transcriptional regulator"/>
    <property type="match status" value="1"/>
</dbReference>
<dbReference type="Pfam" id="PF03466">
    <property type="entry name" value="LysR_substrate"/>
    <property type="match status" value="1"/>
</dbReference>
<dbReference type="InterPro" id="IPR058163">
    <property type="entry name" value="LysR-type_TF_proteobact-type"/>
</dbReference>
<dbReference type="EMBL" id="CP023422">
    <property type="protein sequence ID" value="ATD60103.1"/>
    <property type="molecule type" value="Genomic_DNA"/>
</dbReference>
<keyword evidence="2" id="KW-0805">Transcription regulation</keyword>
<proteinExistence type="inferred from homology"/>
<dbReference type="GO" id="GO:0006351">
    <property type="term" value="P:DNA-templated transcription"/>
    <property type="evidence" value="ECO:0007669"/>
    <property type="project" value="TreeGrafter"/>
</dbReference>
<dbReference type="PRINTS" id="PR00039">
    <property type="entry name" value="HTHLYSR"/>
</dbReference>
<dbReference type="PROSITE" id="PS50931">
    <property type="entry name" value="HTH_LYSR"/>
    <property type="match status" value="1"/>
</dbReference>
<evidence type="ECO:0000256" key="1">
    <source>
        <dbReference type="ARBA" id="ARBA00009437"/>
    </source>
</evidence>
<evidence type="ECO:0000256" key="2">
    <source>
        <dbReference type="ARBA" id="ARBA00023015"/>
    </source>
</evidence>
<evidence type="ECO:0000259" key="5">
    <source>
        <dbReference type="PROSITE" id="PS50931"/>
    </source>
</evidence>
<dbReference type="Gene3D" id="3.40.190.290">
    <property type="match status" value="1"/>
</dbReference>
<keyword evidence="4" id="KW-0804">Transcription</keyword>
<dbReference type="PANTHER" id="PTHR30537">
    <property type="entry name" value="HTH-TYPE TRANSCRIPTIONAL REGULATOR"/>
    <property type="match status" value="1"/>
</dbReference>
<dbReference type="InterPro" id="IPR005119">
    <property type="entry name" value="LysR_subst-bd"/>
</dbReference>
<comment type="similarity">
    <text evidence="1">Belongs to the LysR transcriptional regulatory family.</text>
</comment>
<dbReference type="SUPFAM" id="SSF53850">
    <property type="entry name" value="Periplasmic binding protein-like II"/>
    <property type="match status" value="1"/>
</dbReference>
<dbReference type="CDD" id="cd08475">
    <property type="entry name" value="PBP2_CrgA_like_6"/>
    <property type="match status" value="1"/>
</dbReference>
<keyword evidence="3" id="KW-0238">DNA-binding</keyword>
<gene>
    <name evidence="6" type="ORF">CNX70_07790</name>
</gene>
<protein>
    <submittedName>
        <fullName evidence="6">LysR family transcriptional regulator</fullName>
    </submittedName>
</protein>
<organism evidence="6 7">
    <name type="scientific">Janthinobacterium svalbardensis</name>
    <dbReference type="NCBI Taxonomy" id="368607"/>
    <lineage>
        <taxon>Bacteria</taxon>
        <taxon>Pseudomonadati</taxon>
        <taxon>Pseudomonadota</taxon>
        <taxon>Betaproteobacteria</taxon>
        <taxon>Burkholderiales</taxon>
        <taxon>Oxalobacteraceae</taxon>
        <taxon>Janthinobacterium</taxon>
    </lineage>
</organism>
<dbReference type="SUPFAM" id="SSF46785">
    <property type="entry name" value="Winged helix' DNA-binding domain"/>
    <property type="match status" value="1"/>
</dbReference>
<dbReference type="InterPro" id="IPR000847">
    <property type="entry name" value="LysR_HTH_N"/>
</dbReference>
<accession>A0A290WTA7</accession>
<dbReference type="InterPro" id="IPR036388">
    <property type="entry name" value="WH-like_DNA-bd_sf"/>
</dbReference>
<dbReference type="GO" id="GO:0043565">
    <property type="term" value="F:sequence-specific DNA binding"/>
    <property type="evidence" value="ECO:0007669"/>
    <property type="project" value="TreeGrafter"/>
</dbReference>
<dbReference type="GO" id="GO:0003700">
    <property type="term" value="F:DNA-binding transcription factor activity"/>
    <property type="evidence" value="ECO:0007669"/>
    <property type="project" value="InterPro"/>
</dbReference>
<dbReference type="Gene3D" id="1.10.10.10">
    <property type="entry name" value="Winged helix-like DNA-binding domain superfamily/Winged helix DNA-binding domain"/>
    <property type="match status" value="1"/>
</dbReference>
<evidence type="ECO:0000256" key="3">
    <source>
        <dbReference type="ARBA" id="ARBA00023125"/>
    </source>
</evidence>
<dbReference type="KEGG" id="jsv:CNX70_07790"/>
<name>A0A290WTA7_9BURK</name>
<dbReference type="Proteomes" id="UP000218437">
    <property type="component" value="Chromosome"/>
</dbReference>
<evidence type="ECO:0000313" key="7">
    <source>
        <dbReference type="Proteomes" id="UP000218437"/>
    </source>
</evidence>
<dbReference type="AlphaFoldDB" id="A0A290WTA7"/>
<evidence type="ECO:0000313" key="6">
    <source>
        <dbReference type="EMBL" id="ATD60103.1"/>
    </source>
</evidence>